<dbReference type="AlphaFoldDB" id="A0A8J8B0R7"/>
<dbReference type="Pfam" id="PF01565">
    <property type="entry name" value="FAD_binding_4"/>
    <property type="match status" value="1"/>
</dbReference>
<dbReference type="InterPro" id="IPR016169">
    <property type="entry name" value="FAD-bd_PCMH_sub2"/>
</dbReference>
<dbReference type="Gene3D" id="3.30.465.10">
    <property type="match status" value="1"/>
</dbReference>
<dbReference type="InterPro" id="IPR036318">
    <property type="entry name" value="FAD-bd_PCMH-like_sf"/>
</dbReference>
<proteinExistence type="predicted"/>
<dbReference type="EMBL" id="JAGSND010000003">
    <property type="protein sequence ID" value="MBR0597444.1"/>
    <property type="molecule type" value="Genomic_DNA"/>
</dbReference>
<reference evidence="2" key="2">
    <citation type="submission" date="2021-04" db="EMBL/GenBank/DDBJ databases">
        <authorList>
            <person name="Liu J."/>
        </authorList>
    </citation>
    <scope>NUCLEOTIDE SEQUENCE</scope>
    <source>
        <strain evidence="2">BAD-6</strain>
    </source>
</reference>
<evidence type="ECO:0000313" key="2">
    <source>
        <dbReference type="EMBL" id="MBR0597444.1"/>
    </source>
</evidence>
<evidence type="ECO:0000259" key="1">
    <source>
        <dbReference type="Pfam" id="PF01565"/>
    </source>
</evidence>
<comment type="caution">
    <text evidence="2">The sequence shown here is derived from an EMBL/GenBank/DDBJ whole genome shotgun (WGS) entry which is preliminary data.</text>
</comment>
<accession>A0A8J8B0R7</accession>
<protein>
    <submittedName>
        <fullName evidence="2">FAD-binding protein</fullName>
    </submittedName>
</protein>
<name>A0A8J8B0R7_9FIRM</name>
<dbReference type="GO" id="GO:0050660">
    <property type="term" value="F:flavin adenine dinucleotide binding"/>
    <property type="evidence" value="ECO:0007669"/>
    <property type="project" value="InterPro"/>
</dbReference>
<dbReference type="RefSeq" id="WP_227017575.1">
    <property type="nucleotide sequence ID" value="NZ_JAGSND010000003.1"/>
</dbReference>
<gene>
    <name evidence="2" type="ORF">KCX82_06145</name>
</gene>
<keyword evidence="3" id="KW-1185">Reference proteome</keyword>
<dbReference type="SUPFAM" id="SSF56176">
    <property type="entry name" value="FAD-binding/transporter-associated domain-like"/>
    <property type="match status" value="1"/>
</dbReference>
<organism evidence="2 3">
    <name type="scientific">Sinanaerobacter chloroacetimidivorans</name>
    <dbReference type="NCBI Taxonomy" id="2818044"/>
    <lineage>
        <taxon>Bacteria</taxon>
        <taxon>Bacillati</taxon>
        <taxon>Bacillota</taxon>
        <taxon>Clostridia</taxon>
        <taxon>Peptostreptococcales</taxon>
        <taxon>Anaerovoracaceae</taxon>
        <taxon>Sinanaerobacter</taxon>
    </lineage>
</organism>
<dbReference type="InterPro" id="IPR006094">
    <property type="entry name" value="Oxid_FAD_bind_N"/>
</dbReference>
<reference evidence="2" key="1">
    <citation type="submission" date="2021-04" db="EMBL/GenBank/DDBJ databases">
        <title>Sinoanaerobacter chloroacetimidivorans sp. nov., an obligate anaerobic bacterium isolated from anaerobic sludge.</title>
        <authorList>
            <person name="Bao Y."/>
        </authorList>
    </citation>
    <scope>NUCLEOTIDE SEQUENCE</scope>
    <source>
        <strain evidence="2">BAD-6</strain>
    </source>
</reference>
<sequence length="425" mass="48105">MILPGSTEEVQQIIRICNKYDIHFKAASTFWAAMGFISSDYSIQMDMKRMAKIEIDPKNMIAVVEPYAIGAVVQAEAMKYGLNCNMAGVGCSSSTLAGTAGWVGFGPGCLPTRGDAPAYKIDGLDNVKCYTLCFPDWDAYAKSFQLFHETDVIYLGHRQFNMFGRDIKTAMIKILTDPEKQFCDIPSLMADLYLKEQNDKMRIDYQIILDGFTPGDLEYKEAVVDEVLRITGGWKSELMNEPDINDWVKLYLLRLGHKNLNYTLCVSYEGNFGMSSNVFVTTKLMEEAAALKDKLTKAGTGVADTGGDSNMGSMSILGGGGMTGWEFFVFFDNHERDTIRQARELIDETQKWMFEKGLGVDMGRWNADARRPDAYDYTQEEHDAMYQNLPQPLVPEYQWKVREAFNPKHLTGIYYRTKTPYINRA</sequence>
<evidence type="ECO:0000313" key="3">
    <source>
        <dbReference type="Proteomes" id="UP000675664"/>
    </source>
</evidence>
<dbReference type="Proteomes" id="UP000675664">
    <property type="component" value="Unassembled WGS sequence"/>
</dbReference>
<feature type="domain" description="FAD linked oxidase N-terminal" evidence="1">
    <location>
        <begin position="2"/>
        <end position="109"/>
    </location>
</feature>